<protein>
    <submittedName>
        <fullName evidence="2">N-acetyltransferase</fullName>
    </submittedName>
</protein>
<evidence type="ECO:0000259" key="1">
    <source>
        <dbReference type="PROSITE" id="PS51186"/>
    </source>
</evidence>
<organism evidence="2 3">
    <name type="scientific">Exiguobacterium antarcticum</name>
    <dbReference type="NCBI Taxonomy" id="132920"/>
    <lineage>
        <taxon>Bacteria</taxon>
        <taxon>Bacillati</taxon>
        <taxon>Bacillota</taxon>
        <taxon>Bacilli</taxon>
        <taxon>Bacillales</taxon>
        <taxon>Bacillales Family XII. Incertae Sedis</taxon>
        <taxon>Exiguobacterium</taxon>
    </lineage>
</organism>
<dbReference type="Gene3D" id="3.40.630.30">
    <property type="match status" value="1"/>
</dbReference>
<comment type="caution">
    <text evidence="2">The sequence shown here is derived from an EMBL/GenBank/DDBJ whole genome shotgun (WGS) entry which is preliminary data.</text>
</comment>
<feature type="domain" description="N-acetyltransferase" evidence="1">
    <location>
        <begin position="6"/>
        <end position="159"/>
    </location>
</feature>
<dbReference type="EMBL" id="JASBQV010000024">
    <property type="protein sequence ID" value="MDI3235917.1"/>
    <property type="molecule type" value="Genomic_DNA"/>
</dbReference>
<reference evidence="2 3" key="1">
    <citation type="submission" date="2023-04" db="EMBL/GenBank/DDBJ databases">
        <title>Antarctic isolates genomes.</title>
        <authorList>
            <person name="Dimov S.G."/>
        </authorList>
    </citation>
    <scope>NUCLEOTIDE SEQUENCE [LARGE SCALE GENOMIC DNA]</scope>
    <source>
        <strain evidence="2 3">AL19</strain>
    </source>
</reference>
<dbReference type="Pfam" id="PF13302">
    <property type="entry name" value="Acetyltransf_3"/>
    <property type="match status" value="1"/>
</dbReference>
<dbReference type="Proteomes" id="UP001243286">
    <property type="component" value="Unassembled WGS sequence"/>
</dbReference>
<evidence type="ECO:0000313" key="3">
    <source>
        <dbReference type="Proteomes" id="UP001243286"/>
    </source>
</evidence>
<keyword evidence="3" id="KW-1185">Reference proteome</keyword>
<gene>
    <name evidence="2" type="ORF">QK289_12945</name>
</gene>
<dbReference type="SUPFAM" id="SSF55729">
    <property type="entry name" value="Acyl-CoA N-acyltransferases (Nat)"/>
    <property type="match status" value="1"/>
</dbReference>
<accession>A0ABT6R566</accession>
<dbReference type="RefSeq" id="WP_209548502.1">
    <property type="nucleotide sequence ID" value="NZ_JANJYY010000080.1"/>
</dbReference>
<dbReference type="InterPro" id="IPR016181">
    <property type="entry name" value="Acyl_CoA_acyltransferase"/>
</dbReference>
<dbReference type="InterPro" id="IPR000182">
    <property type="entry name" value="GNAT_dom"/>
</dbReference>
<dbReference type="PROSITE" id="PS51186">
    <property type="entry name" value="GNAT"/>
    <property type="match status" value="1"/>
</dbReference>
<sequence>MDLKRRALRHVDQTEFEHFLKYGEQAYGLSSQEIQGYDHELGVERAFDSVEHSYSEDFYFDILVDDQLVGRLLLLKMGHYFQLDLMIFDAYSRRGYGTKAVQLALQQSDVLAVYEVRARVLPTSPHQEIACQIFKTNGFVKGNEYFSKGRRKRYSLQRP</sequence>
<name>A0ABT6R566_9BACL</name>
<proteinExistence type="predicted"/>
<evidence type="ECO:0000313" key="2">
    <source>
        <dbReference type="EMBL" id="MDI3235917.1"/>
    </source>
</evidence>